<dbReference type="GO" id="GO:0060003">
    <property type="term" value="P:copper ion export"/>
    <property type="evidence" value="ECO:0007669"/>
    <property type="project" value="TreeGrafter"/>
</dbReference>
<evidence type="ECO:0000259" key="6">
    <source>
        <dbReference type="Pfam" id="PF25954"/>
    </source>
</evidence>
<evidence type="ECO:0000256" key="1">
    <source>
        <dbReference type="ARBA" id="ARBA00009477"/>
    </source>
</evidence>
<comment type="similarity">
    <text evidence="1">Belongs to the membrane fusion protein (MFP) (TC 8.A.1) family.</text>
</comment>
<feature type="domain" description="CusB-like beta-barrel" evidence="6">
    <location>
        <begin position="249"/>
        <end position="323"/>
    </location>
</feature>
<gene>
    <name evidence="7" type="ORF">CLV91_2890</name>
</gene>
<protein>
    <submittedName>
        <fullName evidence="7">Cu(I)/Ag(I) efflux system membrane fusion protein</fullName>
    </submittedName>
</protein>
<dbReference type="GO" id="GO:0030288">
    <property type="term" value="C:outer membrane-bounded periplasmic space"/>
    <property type="evidence" value="ECO:0007669"/>
    <property type="project" value="TreeGrafter"/>
</dbReference>
<dbReference type="Gene3D" id="2.40.420.20">
    <property type="match status" value="1"/>
</dbReference>
<sequence length="573" mass="63731">MEKNMLKKYSIYLVILITGMALGYIFSDSKQDNAIKEDIVVANKEVNWSCSMHPQINAKEKGSCPLCGMDLTIASQKDGELEAHQFKMTKNALALANVETTIIGLGNLNSNTILLSGEITTNEKTNAIQTTLFDGRIEKLVVNYVGQYVKKGQLVGYIYSPELYAAQDKLLTSVTYKDTHKKLYNAARNTLGLWKMTDEQIDAMIASGTPMMRFPIYADVSGTVTEIIAAEGNWYKQGDSLYKVANLYTVWAVFDAYENQLPFLKIGQNITITSNAFKGEELKSKIAFIEPVLNVNSRTVAVRVTLNNKKQHFKPGMFLQGKINIPQDGNKILTTPKSTVLWTGKRSIVYVKPNPKESVFEMREVILGNVLGDSYIVLDGLIPGDEVVTNGAFTIDAAAQLQGKKSMMSNSLSQSNVRGLNDESGKLVFNANLQSELPNVISTYIELKDFLVATDSNKSMGKAKELMSILLRVNESVLDKETKQCIVAVRTISEKISKTMDIKEQRKQFKGLSKNMVAIAEKLSKLDQPIYVQYCPMADNNKGATWLSFSDEVFNPYYGDKMLHCGSVTKTIQ</sequence>
<dbReference type="GO" id="GO:0015679">
    <property type="term" value="P:plasma membrane copper ion transport"/>
    <property type="evidence" value="ECO:0007669"/>
    <property type="project" value="TreeGrafter"/>
</dbReference>
<dbReference type="FunFam" id="2.40.30.170:FF:000010">
    <property type="entry name" value="Efflux RND transporter periplasmic adaptor subunit"/>
    <property type="match status" value="1"/>
</dbReference>
<dbReference type="PANTHER" id="PTHR30097:SF15">
    <property type="entry name" value="CATION EFFLUX SYSTEM PROTEIN CUSB"/>
    <property type="match status" value="1"/>
</dbReference>
<accession>A0A495DTH3</accession>
<name>A0A495DTH3_9FLAO</name>
<dbReference type="SUPFAM" id="SSF111369">
    <property type="entry name" value="HlyD-like secretion proteins"/>
    <property type="match status" value="1"/>
</dbReference>
<feature type="domain" description="DUF3347" evidence="4">
    <location>
        <begin position="440"/>
        <end position="524"/>
    </location>
</feature>
<dbReference type="Pfam" id="PF19335">
    <property type="entry name" value="HMBD"/>
    <property type="match status" value="1"/>
</dbReference>
<dbReference type="NCBIfam" id="TIGR01730">
    <property type="entry name" value="RND_mfp"/>
    <property type="match status" value="1"/>
</dbReference>
<evidence type="ECO:0000259" key="4">
    <source>
        <dbReference type="Pfam" id="PF11827"/>
    </source>
</evidence>
<dbReference type="AlphaFoldDB" id="A0A495DTH3"/>
<dbReference type="EMBL" id="RBIQ01000011">
    <property type="protein sequence ID" value="RKR07708.1"/>
    <property type="molecule type" value="Genomic_DNA"/>
</dbReference>
<evidence type="ECO:0000259" key="5">
    <source>
        <dbReference type="Pfam" id="PF19335"/>
    </source>
</evidence>
<dbReference type="GO" id="GO:0022857">
    <property type="term" value="F:transmembrane transporter activity"/>
    <property type="evidence" value="ECO:0007669"/>
    <property type="project" value="InterPro"/>
</dbReference>
<keyword evidence="3" id="KW-1133">Transmembrane helix</keyword>
<evidence type="ECO:0000313" key="7">
    <source>
        <dbReference type="EMBL" id="RKR07708.1"/>
    </source>
</evidence>
<dbReference type="InterPro" id="IPR058792">
    <property type="entry name" value="Beta-barrel_RND_2"/>
</dbReference>
<evidence type="ECO:0000313" key="8">
    <source>
        <dbReference type="Proteomes" id="UP000269412"/>
    </source>
</evidence>
<dbReference type="GO" id="GO:0016020">
    <property type="term" value="C:membrane"/>
    <property type="evidence" value="ECO:0007669"/>
    <property type="project" value="InterPro"/>
</dbReference>
<dbReference type="InterPro" id="IPR045800">
    <property type="entry name" value="HMBD"/>
</dbReference>
<dbReference type="GO" id="GO:0046914">
    <property type="term" value="F:transition metal ion binding"/>
    <property type="evidence" value="ECO:0007669"/>
    <property type="project" value="TreeGrafter"/>
</dbReference>
<evidence type="ECO:0000256" key="3">
    <source>
        <dbReference type="SAM" id="Phobius"/>
    </source>
</evidence>
<keyword evidence="3" id="KW-0472">Membrane</keyword>
<dbReference type="PANTHER" id="PTHR30097">
    <property type="entry name" value="CATION EFFLUX SYSTEM PROTEIN CUSB"/>
    <property type="match status" value="1"/>
</dbReference>
<proteinExistence type="inferred from homology"/>
<dbReference type="Pfam" id="PF25954">
    <property type="entry name" value="Beta-barrel_RND_2"/>
    <property type="match status" value="1"/>
</dbReference>
<dbReference type="InterPro" id="IPR051909">
    <property type="entry name" value="MFP_Cation_Efflux"/>
</dbReference>
<feature type="domain" description="Heavy metal binding" evidence="5">
    <location>
        <begin position="48"/>
        <end position="72"/>
    </location>
</feature>
<comment type="caution">
    <text evidence="7">The sequence shown here is derived from an EMBL/GenBank/DDBJ whole genome shotgun (WGS) entry which is preliminary data.</text>
</comment>
<dbReference type="InterPro" id="IPR006143">
    <property type="entry name" value="RND_pump_MFP"/>
</dbReference>
<evidence type="ECO:0000256" key="2">
    <source>
        <dbReference type="ARBA" id="ARBA00022448"/>
    </source>
</evidence>
<reference evidence="7 8" key="1">
    <citation type="submission" date="2018-10" db="EMBL/GenBank/DDBJ databases">
        <title>Genomic Encyclopedia of Archaeal and Bacterial Type Strains, Phase II (KMG-II): from individual species to whole genera.</title>
        <authorList>
            <person name="Goeker M."/>
        </authorList>
    </citation>
    <scope>NUCLEOTIDE SEQUENCE [LARGE SCALE GENOMIC DNA]</scope>
    <source>
        <strain evidence="7 8">DSM 25230</strain>
    </source>
</reference>
<dbReference type="Proteomes" id="UP000269412">
    <property type="component" value="Unassembled WGS sequence"/>
</dbReference>
<dbReference type="Gene3D" id="2.40.30.170">
    <property type="match status" value="1"/>
</dbReference>
<keyword evidence="3" id="KW-0812">Transmembrane</keyword>
<dbReference type="InterPro" id="IPR021782">
    <property type="entry name" value="DUF3347"/>
</dbReference>
<dbReference type="OrthoDB" id="9806939at2"/>
<keyword evidence="8" id="KW-1185">Reference proteome</keyword>
<organism evidence="7 8">
    <name type="scientific">Maribacter vaceletii</name>
    <dbReference type="NCBI Taxonomy" id="1206816"/>
    <lineage>
        <taxon>Bacteria</taxon>
        <taxon>Pseudomonadati</taxon>
        <taxon>Bacteroidota</taxon>
        <taxon>Flavobacteriia</taxon>
        <taxon>Flavobacteriales</taxon>
        <taxon>Flavobacteriaceae</taxon>
        <taxon>Maribacter</taxon>
    </lineage>
</organism>
<feature type="transmembrane region" description="Helical" evidence="3">
    <location>
        <begin position="9"/>
        <end position="26"/>
    </location>
</feature>
<keyword evidence="2" id="KW-0813">Transport</keyword>
<dbReference type="Pfam" id="PF11827">
    <property type="entry name" value="DUF3347"/>
    <property type="match status" value="1"/>
</dbReference>
<dbReference type="RefSeq" id="WP_121068894.1">
    <property type="nucleotide sequence ID" value="NZ_RBIQ01000011.1"/>
</dbReference>